<accession>A0ABD2MSU5</accession>
<name>A0ABD2MSU5_9CUCU</name>
<dbReference type="Proteomes" id="UP001516400">
    <property type="component" value="Unassembled WGS sequence"/>
</dbReference>
<gene>
    <name evidence="1" type="ORF">HHI36_008602</name>
</gene>
<evidence type="ECO:0000313" key="2">
    <source>
        <dbReference type="Proteomes" id="UP001516400"/>
    </source>
</evidence>
<proteinExistence type="predicted"/>
<dbReference type="EMBL" id="JABFTP020000021">
    <property type="protein sequence ID" value="KAL3269536.1"/>
    <property type="molecule type" value="Genomic_DNA"/>
</dbReference>
<sequence>MSASITRVGEHLPRSHSNLTVGVAEISTRVTASATKLKPTDSISNLSYPEILERLSKAPPPDDASDKTTVVRLIDHISSNSSPHISYCVQLPARNTARPR</sequence>
<comment type="caution">
    <text evidence="1">The sequence shown here is derived from an EMBL/GenBank/DDBJ whole genome shotgun (WGS) entry which is preliminary data.</text>
</comment>
<protein>
    <submittedName>
        <fullName evidence="1">Uncharacterized protein</fullName>
    </submittedName>
</protein>
<keyword evidence="2" id="KW-1185">Reference proteome</keyword>
<organism evidence="1 2">
    <name type="scientific">Cryptolaemus montrouzieri</name>
    <dbReference type="NCBI Taxonomy" id="559131"/>
    <lineage>
        <taxon>Eukaryota</taxon>
        <taxon>Metazoa</taxon>
        <taxon>Ecdysozoa</taxon>
        <taxon>Arthropoda</taxon>
        <taxon>Hexapoda</taxon>
        <taxon>Insecta</taxon>
        <taxon>Pterygota</taxon>
        <taxon>Neoptera</taxon>
        <taxon>Endopterygota</taxon>
        <taxon>Coleoptera</taxon>
        <taxon>Polyphaga</taxon>
        <taxon>Cucujiformia</taxon>
        <taxon>Coccinelloidea</taxon>
        <taxon>Coccinellidae</taxon>
        <taxon>Scymninae</taxon>
        <taxon>Scymnini</taxon>
        <taxon>Cryptolaemus</taxon>
    </lineage>
</organism>
<dbReference type="AlphaFoldDB" id="A0ABD2MSU5"/>
<reference evidence="1 2" key="1">
    <citation type="journal article" date="2021" name="BMC Biol.">
        <title>Horizontally acquired antibacterial genes associated with adaptive radiation of ladybird beetles.</title>
        <authorList>
            <person name="Li H.S."/>
            <person name="Tang X.F."/>
            <person name="Huang Y.H."/>
            <person name="Xu Z.Y."/>
            <person name="Chen M.L."/>
            <person name="Du X.Y."/>
            <person name="Qiu B.Y."/>
            <person name="Chen P.T."/>
            <person name="Zhang W."/>
            <person name="Slipinski A."/>
            <person name="Escalona H.E."/>
            <person name="Waterhouse R.M."/>
            <person name="Zwick A."/>
            <person name="Pang H."/>
        </authorList>
    </citation>
    <scope>NUCLEOTIDE SEQUENCE [LARGE SCALE GENOMIC DNA]</scope>
    <source>
        <strain evidence="1">SYSU2018</strain>
    </source>
</reference>
<evidence type="ECO:0000313" key="1">
    <source>
        <dbReference type="EMBL" id="KAL3269536.1"/>
    </source>
</evidence>